<dbReference type="EMBL" id="ML121554">
    <property type="protein sequence ID" value="RPB22148.1"/>
    <property type="molecule type" value="Genomic_DNA"/>
</dbReference>
<reference evidence="1 2" key="1">
    <citation type="journal article" date="2018" name="Nat. Ecol. Evol.">
        <title>Pezizomycetes genomes reveal the molecular basis of ectomycorrhizal truffle lifestyle.</title>
        <authorList>
            <person name="Murat C."/>
            <person name="Payen T."/>
            <person name="Noel B."/>
            <person name="Kuo A."/>
            <person name="Morin E."/>
            <person name="Chen J."/>
            <person name="Kohler A."/>
            <person name="Krizsan K."/>
            <person name="Balestrini R."/>
            <person name="Da Silva C."/>
            <person name="Montanini B."/>
            <person name="Hainaut M."/>
            <person name="Levati E."/>
            <person name="Barry K.W."/>
            <person name="Belfiori B."/>
            <person name="Cichocki N."/>
            <person name="Clum A."/>
            <person name="Dockter R.B."/>
            <person name="Fauchery L."/>
            <person name="Guy J."/>
            <person name="Iotti M."/>
            <person name="Le Tacon F."/>
            <person name="Lindquist E.A."/>
            <person name="Lipzen A."/>
            <person name="Malagnac F."/>
            <person name="Mello A."/>
            <person name="Molinier V."/>
            <person name="Miyauchi S."/>
            <person name="Poulain J."/>
            <person name="Riccioni C."/>
            <person name="Rubini A."/>
            <person name="Sitrit Y."/>
            <person name="Splivallo R."/>
            <person name="Traeger S."/>
            <person name="Wang M."/>
            <person name="Zifcakova L."/>
            <person name="Wipf D."/>
            <person name="Zambonelli A."/>
            <person name="Paolocci F."/>
            <person name="Nowrousian M."/>
            <person name="Ottonello S."/>
            <person name="Baldrian P."/>
            <person name="Spatafora J.W."/>
            <person name="Henrissat B."/>
            <person name="Nagy L.G."/>
            <person name="Aury J.M."/>
            <person name="Wincker P."/>
            <person name="Grigoriev I.V."/>
            <person name="Bonfante P."/>
            <person name="Martin F.M."/>
        </authorList>
    </citation>
    <scope>NUCLEOTIDE SEQUENCE [LARGE SCALE GENOMIC DNA]</scope>
    <source>
        <strain evidence="1 2">ATCC MYA-4762</strain>
    </source>
</reference>
<dbReference type="AlphaFoldDB" id="A0A3N4LK94"/>
<keyword evidence="2" id="KW-1185">Reference proteome</keyword>
<organism evidence="1 2">
    <name type="scientific">Terfezia boudieri ATCC MYA-4762</name>
    <dbReference type="NCBI Taxonomy" id="1051890"/>
    <lineage>
        <taxon>Eukaryota</taxon>
        <taxon>Fungi</taxon>
        <taxon>Dikarya</taxon>
        <taxon>Ascomycota</taxon>
        <taxon>Pezizomycotina</taxon>
        <taxon>Pezizomycetes</taxon>
        <taxon>Pezizales</taxon>
        <taxon>Pezizaceae</taxon>
        <taxon>Terfezia</taxon>
    </lineage>
</organism>
<proteinExistence type="predicted"/>
<evidence type="ECO:0000313" key="2">
    <source>
        <dbReference type="Proteomes" id="UP000267821"/>
    </source>
</evidence>
<gene>
    <name evidence="1" type="ORF">L211DRAFT_840030</name>
</gene>
<evidence type="ECO:0000313" key="1">
    <source>
        <dbReference type="EMBL" id="RPB22148.1"/>
    </source>
</evidence>
<sequence>MISSTGVMKRADRIDLGAGPEAMRKVVTAVVAILQQEAYVLEGIVQRKVSPPAGRVVSGEISEPINTGTDARGIRCITQKGNLSGLADV</sequence>
<name>A0A3N4LK94_9PEZI</name>
<accession>A0A3N4LK94</accession>
<dbReference type="Proteomes" id="UP000267821">
    <property type="component" value="Unassembled WGS sequence"/>
</dbReference>
<protein>
    <submittedName>
        <fullName evidence="1">Uncharacterized protein</fullName>
    </submittedName>
</protein>
<dbReference type="InParanoid" id="A0A3N4LK94"/>